<evidence type="ECO:0000256" key="9">
    <source>
        <dbReference type="ARBA" id="ARBA00023136"/>
    </source>
</evidence>
<evidence type="ECO:0000256" key="11">
    <source>
        <dbReference type="HAMAP-Rule" id="MF_01393"/>
    </source>
</evidence>
<feature type="transmembrane region" description="Helical" evidence="11">
    <location>
        <begin position="294"/>
        <end position="327"/>
    </location>
</feature>
<protein>
    <recommendedName>
        <fullName evidence="11 12">ATP synthase subunit a</fullName>
    </recommendedName>
    <alternativeName>
        <fullName evidence="11">ATP synthase F0 sector subunit a</fullName>
    </alternativeName>
    <alternativeName>
        <fullName evidence="11">F-ATPase subunit 6</fullName>
    </alternativeName>
</protein>
<evidence type="ECO:0000256" key="8">
    <source>
        <dbReference type="ARBA" id="ARBA00023065"/>
    </source>
</evidence>
<sequence length="368" mass="40222">MTYRTVMALLTAVLLALPLRAAAADTAGSAAAGEEVDVKAIVLEHLSDSYWWHIGTFGGRDVSLYLPVIVHSSAEGGGWHCFSSRHLADGASWEGFSIAPEGEYEGKIVETLPDGSTVRPFDLSVTKTVAALLLNSVIVLLVILVPAGWYRRHRHDVKAHPKGFTAFMEMAIEGLQDDLIKPCVGENWKKFSPYLLTVFFFILVCNFMSLIPFFPGGVNVTGNIAVTFVLALASFLVINIFGGRAYWKDVFWPDVPAWLKVPVPFMPVIEFIGIFTKPFALMIRLFANMVGGHAAILCLVCIVFVTAGMGAVMNASMTVVSVLFTIFMNALEVLVAFLQAYVFTMLSGVFIGLAQEGKTEKKVEKLKK</sequence>
<evidence type="ECO:0000256" key="6">
    <source>
        <dbReference type="ARBA" id="ARBA00022781"/>
    </source>
</evidence>
<dbReference type="GO" id="GO:0046933">
    <property type="term" value="F:proton-transporting ATP synthase activity, rotational mechanism"/>
    <property type="evidence" value="ECO:0007669"/>
    <property type="project" value="UniProtKB-UniRule"/>
</dbReference>
<evidence type="ECO:0000256" key="13">
    <source>
        <dbReference type="SAM" id="SignalP"/>
    </source>
</evidence>
<dbReference type="GO" id="GO:0005886">
    <property type="term" value="C:plasma membrane"/>
    <property type="evidence" value="ECO:0007669"/>
    <property type="project" value="UniProtKB-SubCell"/>
</dbReference>
<dbReference type="InterPro" id="IPR035908">
    <property type="entry name" value="F0_ATP_A_sf"/>
</dbReference>
<evidence type="ECO:0000256" key="2">
    <source>
        <dbReference type="ARBA" id="ARBA00006810"/>
    </source>
</evidence>
<keyword evidence="9 11" id="KW-0472">Membrane</keyword>
<evidence type="ECO:0000256" key="10">
    <source>
        <dbReference type="ARBA" id="ARBA00023310"/>
    </source>
</evidence>
<evidence type="ECO:0000313" key="15">
    <source>
        <dbReference type="Proteomes" id="UP000886744"/>
    </source>
</evidence>
<dbReference type="InterPro" id="IPR045083">
    <property type="entry name" value="ATP_synth_F0_asu_bact/mt"/>
</dbReference>
<keyword evidence="4 11" id="KW-0138">CF(0)</keyword>
<keyword evidence="10 11" id="KW-0066">ATP synthesis</keyword>
<evidence type="ECO:0000313" key="14">
    <source>
        <dbReference type="EMBL" id="HIR62358.1"/>
    </source>
</evidence>
<dbReference type="EMBL" id="DVHI01000030">
    <property type="protein sequence ID" value="HIR62358.1"/>
    <property type="molecule type" value="Genomic_DNA"/>
</dbReference>
<feature type="chain" id="PRO_5038701601" description="ATP synthase subunit a" evidence="13">
    <location>
        <begin position="24"/>
        <end position="368"/>
    </location>
</feature>
<dbReference type="PANTHER" id="PTHR11410">
    <property type="entry name" value="ATP SYNTHASE SUBUNIT A"/>
    <property type="match status" value="1"/>
</dbReference>
<dbReference type="InterPro" id="IPR000568">
    <property type="entry name" value="ATP_synth_F0_asu"/>
</dbReference>
<comment type="caution">
    <text evidence="14">The sequence shown here is derived from an EMBL/GenBank/DDBJ whole genome shotgun (WGS) entry which is preliminary data.</text>
</comment>
<feature type="transmembrane region" description="Helical" evidence="11">
    <location>
        <begin position="220"/>
        <end position="241"/>
    </location>
</feature>
<keyword evidence="3 11" id="KW-0813">Transport</keyword>
<keyword evidence="7 11" id="KW-1133">Transmembrane helix</keyword>
<evidence type="ECO:0000256" key="5">
    <source>
        <dbReference type="ARBA" id="ARBA00022692"/>
    </source>
</evidence>
<keyword evidence="6 11" id="KW-0375">Hydrogen ion transport</keyword>
<organism evidence="14 15">
    <name type="scientific">Candidatus Coprenecus avistercoris</name>
    <dbReference type="NCBI Taxonomy" id="2840730"/>
    <lineage>
        <taxon>Bacteria</taxon>
        <taxon>Pseudomonadati</taxon>
        <taxon>Bacteroidota</taxon>
        <taxon>Bacteroidia</taxon>
        <taxon>Bacteroidales</taxon>
        <taxon>Rikenellaceae</taxon>
        <taxon>Rikenellaceae incertae sedis</taxon>
        <taxon>Candidatus Coprenecus</taxon>
    </lineage>
</organism>
<dbReference type="Pfam" id="PF00119">
    <property type="entry name" value="ATP-synt_A"/>
    <property type="match status" value="1"/>
</dbReference>
<comment type="function">
    <text evidence="11 12">Key component of the proton channel; it plays a direct role in the translocation of protons across the membrane.</text>
</comment>
<dbReference type="NCBIfam" id="TIGR01131">
    <property type="entry name" value="ATP_synt_6_or_A"/>
    <property type="match status" value="1"/>
</dbReference>
<reference evidence="14" key="1">
    <citation type="submission" date="2020-10" db="EMBL/GenBank/DDBJ databases">
        <authorList>
            <person name="Gilroy R."/>
        </authorList>
    </citation>
    <scope>NUCLEOTIDE SEQUENCE</scope>
    <source>
        <strain evidence="14">ChiHjej13B12-12457</strain>
    </source>
</reference>
<dbReference type="SUPFAM" id="SSF81336">
    <property type="entry name" value="F1F0 ATP synthase subunit A"/>
    <property type="match status" value="1"/>
</dbReference>
<dbReference type="AlphaFoldDB" id="A0A9D1E0J9"/>
<comment type="subcellular location">
    <subcellularLocation>
        <location evidence="11 12">Cell membrane</location>
        <topology evidence="11 12">Multi-pass membrane protein</topology>
    </subcellularLocation>
    <subcellularLocation>
        <location evidence="1">Membrane</location>
        <topology evidence="1">Multi-pass membrane protein</topology>
    </subcellularLocation>
</comment>
<keyword evidence="5 11" id="KW-0812">Transmembrane</keyword>
<dbReference type="Gene3D" id="1.20.120.220">
    <property type="entry name" value="ATP synthase, F0 complex, subunit A"/>
    <property type="match status" value="1"/>
</dbReference>
<evidence type="ECO:0000256" key="12">
    <source>
        <dbReference type="RuleBase" id="RU000483"/>
    </source>
</evidence>
<feature type="transmembrane region" description="Helical" evidence="11">
    <location>
        <begin position="194"/>
        <end position="214"/>
    </location>
</feature>
<feature type="signal peptide" evidence="13">
    <location>
        <begin position="1"/>
        <end position="23"/>
    </location>
</feature>
<gene>
    <name evidence="11 14" type="primary">atpB</name>
    <name evidence="14" type="ORF">IAC94_02390</name>
</gene>
<feature type="transmembrane region" description="Helical" evidence="11">
    <location>
        <begin position="333"/>
        <end position="354"/>
    </location>
</feature>
<keyword evidence="8 11" id="KW-0406">Ion transport</keyword>
<evidence type="ECO:0000256" key="1">
    <source>
        <dbReference type="ARBA" id="ARBA00004141"/>
    </source>
</evidence>
<keyword evidence="13" id="KW-0732">Signal</keyword>
<evidence type="ECO:0000256" key="4">
    <source>
        <dbReference type="ARBA" id="ARBA00022547"/>
    </source>
</evidence>
<dbReference type="PRINTS" id="PR00123">
    <property type="entry name" value="ATPASEA"/>
</dbReference>
<dbReference type="CDD" id="cd00310">
    <property type="entry name" value="ATP-synt_Fo_a_6"/>
    <property type="match status" value="1"/>
</dbReference>
<evidence type="ECO:0000256" key="3">
    <source>
        <dbReference type="ARBA" id="ARBA00022448"/>
    </source>
</evidence>
<keyword evidence="11" id="KW-1003">Cell membrane</keyword>
<evidence type="ECO:0000256" key="7">
    <source>
        <dbReference type="ARBA" id="ARBA00022989"/>
    </source>
</evidence>
<name>A0A9D1E0J9_9BACT</name>
<accession>A0A9D1E0J9</accession>
<dbReference type="HAMAP" id="MF_01393">
    <property type="entry name" value="ATP_synth_a_bact"/>
    <property type="match status" value="1"/>
</dbReference>
<reference evidence="14" key="2">
    <citation type="journal article" date="2021" name="PeerJ">
        <title>Extensive microbial diversity within the chicken gut microbiome revealed by metagenomics and culture.</title>
        <authorList>
            <person name="Gilroy R."/>
            <person name="Ravi A."/>
            <person name="Getino M."/>
            <person name="Pursley I."/>
            <person name="Horton D.L."/>
            <person name="Alikhan N.F."/>
            <person name="Baker D."/>
            <person name="Gharbi K."/>
            <person name="Hall N."/>
            <person name="Watson M."/>
            <person name="Adriaenssens E.M."/>
            <person name="Foster-Nyarko E."/>
            <person name="Jarju S."/>
            <person name="Secka A."/>
            <person name="Antonio M."/>
            <person name="Oren A."/>
            <person name="Chaudhuri R.R."/>
            <person name="La Ragione R."/>
            <person name="Hildebrand F."/>
            <person name="Pallen M.J."/>
        </authorList>
    </citation>
    <scope>NUCLEOTIDE SEQUENCE</scope>
    <source>
        <strain evidence="14">ChiHjej13B12-12457</strain>
    </source>
</reference>
<comment type="similarity">
    <text evidence="2 11 12">Belongs to the ATPase A chain family.</text>
</comment>
<proteinExistence type="inferred from homology"/>
<dbReference type="Proteomes" id="UP000886744">
    <property type="component" value="Unassembled WGS sequence"/>
</dbReference>
<dbReference type="GO" id="GO:0045259">
    <property type="term" value="C:proton-transporting ATP synthase complex"/>
    <property type="evidence" value="ECO:0007669"/>
    <property type="project" value="UniProtKB-KW"/>
</dbReference>
<dbReference type="PANTHER" id="PTHR11410:SF0">
    <property type="entry name" value="ATP SYNTHASE SUBUNIT A"/>
    <property type="match status" value="1"/>
</dbReference>
<feature type="transmembrane region" description="Helical" evidence="11">
    <location>
        <begin position="129"/>
        <end position="150"/>
    </location>
</feature>